<sequence>MLSDEFAQRIRSAHPEALRLPEAAYASWDETITMIGGERIASGAFGMSRISRQVFHAHVRALAAQSANVRLIKRTVTKLPEQADLVVLADGAGSELRRARADRFGTSVSAGRTRYLWMSTPSVIEPCFLLKDLGPGPLVVHAYPHAADESTFRSAAPR</sequence>
<gene>
    <name evidence="1" type="ORF">P8A22_19725</name>
</gene>
<evidence type="ECO:0000313" key="2">
    <source>
        <dbReference type="Proteomes" id="UP001229952"/>
    </source>
</evidence>
<accession>A0ABY9I718</accession>
<name>A0ABY9I718_9ACTN</name>
<keyword evidence="2" id="KW-1185">Reference proteome</keyword>
<dbReference type="RefSeq" id="WP_306089091.1">
    <property type="nucleotide sequence ID" value="NZ_CP120992.1"/>
</dbReference>
<dbReference type="Gene3D" id="3.50.50.60">
    <property type="entry name" value="FAD/NAD(P)-binding domain"/>
    <property type="match status" value="1"/>
</dbReference>
<dbReference type="Proteomes" id="UP001229952">
    <property type="component" value="Chromosome"/>
</dbReference>
<reference evidence="1 2" key="1">
    <citation type="submission" date="2023-03" db="EMBL/GenBank/DDBJ databases">
        <title>Isolation and description of six Streptomyces strains from soil environments, able to metabolize different microbial glucans.</title>
        <authorList>
            <person name="Widen T."/>
            <person name="Larsbrink J."/>
        </authorList>
    </citation>
    <scope>NUCLEOTIDE SEQUENCE [LARGE SCALE GENOMIC DNA]</scope>
    <source>
        <strain evidence="1 2">Mut2</strain>
    </source>
</reference>
<protein>
    <submittedName>
        <fullName evidence="1">Uncharacterized protein</fullName>
    </submittedName>
</protein>
<proteinExistence type="predicted"/>
<dbReference type="InterPro" id="IPR036188">
    <property type="entry name" value="FAD/NAD-bd_sf"/>
</dbReference>
<dbReference type="Gene3D" id="3.30.9.20">
    <property type="match status" value="1"/>
</dbReference>
<dbReference type="EMBL" id="CP120992">
    <property type="protein sequence ID" value="WLQ41997.1"/>
    <property type="molecule type" value="Genomic_DNA"/>
</dbReference>
<organism evidence="1 2">
    <name type="scientific">Streptomyces laculatispora</name>
    <dbReference type="NCBI Taxonomy" id="887464"/>
    <lineage>
        <taxon>Bacteria</taxon>
        <taxon>Bacillati</taxon>
        <taxon>Actinomycetota</taxon>
        <taxon>Actinomycetes</taxon>
        <taxon>Kitasatosporales</taxon>
        <taxon>Streptomycetaceae</taxon>
        <taxon>Streptomyces</taxon>
    </lineage>
</organism>
<evidence type="ECO:0000313" key="1">
    <source>
        <dbReference type="EMBL" id="WLQ41997.1"/>
    </source>
</evidence>